<protein>
    <submittedName>
        <fullName evidence="1">NADP-dependent 3-hydroxy acid dehydrogenase YdfG</fullName>
    </submittedName>
</protein>
<organism evidence="1 2">
    <name type="scientific">Mycobacterium rhizamassiliense</name>
    <dbReference type="NCBI Taxonomy" id="1841860"/>
    <lineage>
        <taxon>Bacteria</taxon>
        <taxon>Bacillati</taxon>
        <taxon>Actinomycetota</taxon>
        <taxon>Actinomycetes</taxon>
        <taxon>Mycobacteriales</taxon>
        <taxon>Mycobacteriaceae</taxon>
        <taxon>Mycobacterium</taxon>
    </lineage>
</organism>
<dbReference type="Gene3D" id="3.40.50.720">
    <property type="entry name" value="NAD(P)-binding Rossmann-like Domain"/>
    <property type="match status" value="1"/>
</dbReference>
<evidence type="ECO:0000313" key="2">
    <source>
        <dbReference type="Proteomes" id="UP000240988"/>
    </source>
</evidence>
<dbReference type="InterPro" id="IPR036291">
    <property type="entry name" value="NAD(P)-bd_dom_sf"/>
</dbReference>
<dbReference type="Proteomes" id="UP000240988">
    <property type="component" value="Unassembled WGS sequence"/>
</dbReference>
<sequence>MTHPSGVIAISVPEDLPLSAWAKAFDTSVLSIARSLRTFLLGLLAQGRAHIINTASTSALWPFGYDRLPCVASKAPALALIEATEVGRLVVDAIKDDTFFLTTRREVPDIVRKRADDIDAFLSAQIAALATP</sequence>
<accession>A0A2U3NUI2</accession>
<dbReference type="EMBL" id="FUFA01000004">
    <property type="protein sequence ID" value="SPM35177.1"/>
    <property type="molecule type" value="Genomic_DNA"/>
</dbReference>
<name>A0A2U3NUI2_9MYCO</name>
<evidence type="ECO:0000313" key="1">
    <source>
        <dbReference type="EMBL" id="SPM35177.1"/>
    </source>
</evidence>
<dbReference type="STRING" id="1841860.GCA_900157375_03001"/>
<gene>
    <name evidence="1" type="ORF">MRAB57_2998</name>
</gene>
<keyword evidence="2" id="KW-1185">Reference proteome</keyword>
<proteinExistence type="predicted"/>
<dbReference type="OrthoDB" id="210852at2"/>
<dbReference type="AlphaFoldDB" id="A0A2U3NUI2"/>
<reference evidence="1 2" key="1">
    <citation type="submission" date="2017-01" db="EMBL/GenBank/DDBJ databases">
        <authorList>
            <consortium name="Urmite Genomes"/>
        </authorList>
    </citation>
    <scope>NUCLEOTIDE SEQUENCE [LARGE SCALE GENOMIC DNA]</scope>
    <source>
        <strain evidence="1 2">AB57</strain>
    </source>
</reference>
<dbReference type="SUPFAM" id="SSF51735">
    <property type="entry name" value="NAD(P)-binding Rossmann-fold domains"/>
    <property type="match status" value="1"/>
</dbReference>
<dbReference type="RefSeq" id="WP_077079693.1">
    <property type="nucleotide sequence ID" value="NZ_LT721901.1"/>
</dbReference>